<keyword evidence="3" id="KW-1185">Reference proteome</keyword>
<organism evidence="2 3">
    <name type="scientific">Pleuronectes platessa</name>
    <name type="common">European plaice</name>
    <dbReference type="NCBI Taxonomy" id="8262"/>
    <lineage>
        <taxon>Eukaryota</taxon>
        <taxon>Metazoa</taxon>
        <taxon>Chordata</taxon>
        <taxon>Craniata</taxon>
        <taxon>Vertebrata</taxon>
        <taxon>Euteleostomi</taxon>
        <taxon>Actinopterygii</taxon>
        <taxon>Neopterygii</taxon>
        <taxon>Teleostei</taxon>
        <taxon>Neoteleostei</taxon>
        <taxon>Acanthomorphata</taxon>
        <taxon>Carangaria</taxon>
        <taxon>Pleuronectiformes</taxon>
        <taxon>Pleuronectoidei</taxon>
        <taxon>Pleuronectidae</taxon>
        <taxon>Pleuronectes</taxon>
    </lineage>
</organism>
<dbReference type="EMBL" id="CADEAL010002446">
    <property type="protein sequence ID" value="CAB1440390.1"/>
    <property type="molecule type" value="Genomic_DNA"/>
</dbReference>
<accession>A0A9N7V0S8</accession>
<feature type="region of interest" description="Disordered" evidence="1">
    <location>
        <begin position="25"/>
        <end position="93"/>
    </location>
</feature>
<feature type="compositionally biased region" description="Polar residues" evidence="1">
    <location>
        <begin position="25"/>
        <end position="34"/>
    </location>
</feature>
<proteinExistence type="predicted"/>
<name>A0A9N7V0S8_PLEPL</name>
<comment type="caution">
    <text evidence="2">The sequence shown here is derived from an EMBL/GenBank/DDBJ whole genome shotgun (WGS) entry which is preliminary data.</text>
</comment>
<dbReference type="AlphaFoldDB" id="A0A9N7V0S8"/>
<evidence type="ECO:0000313" key="2">
    <source>
        <dbReference type="EMBL" id="CAB1440390.1"/>
    </source>
</evidence>
<evidence type="ECO:0000256" key="1">
    <source>
        <dbReference type="SAM" id="MobiDB-lite"/>
    </source>
</evidence>
<evidence type="ECO:0000313" key="3">
    <source>
        <dbReference type="Proteomes" id="UP001153269"/>
    </source>
</evidence>
<gene>
    <name evidence="2" type="ORF">PLEPLA_LOCUS28156</name>
</gene>
<protein>
    <submittedName>
        <fullName evidence="2">Uncharacterized protein</fullName>
    </submittedName>
</protein>
<dbReference type="Proteomes" id="UP001153269">
    <property type="component" value="Unassembled WGS sequence"/>
</dbReference>
<reference evidence="2" key="1">
    <citation type="submission" date="2020-03" db="EMBL/GenBank/DDBJ databases">
        <authorList>
            <person name="Weist P."/>
        </authorList>
    </citation>
    <scope>NUCLEOTIDE SEQUENCE</scope>
</reference>
<feature type="compositionally biased region" description="Basic and acidic residues" evidence="1">
    <location>
        <begin position="38"/>
        <end position="47"/>
    </location>
</feature>
<sequence length="108" mass="11713">MLQRVSTPSGLGHMGFSTLNITARSWESPGSSGSLVRGHVDTRREGDEMSDGGFPPVQRTRTMGSSGCSRGSGGEEDERYQLTGWRGGTGEHRDRIREVKDELMSGLV</sequence>